<evidence type="ECO:0000256" key="4">
    <source>
        <dbReference type="ARBA" id="ARBA00075755"/>
    </source>
</evidence>
<dbReference type="SMR" id="A0A8T3AXG2"/>
<proteinExistence type="inferred from homology"/>
<name>A0A8T3AXG2_DENNO</name>
<dbReference type="GO" id="GO:0007059">
    <property type="term" value="P:chromosome segregation"/>
    <property type="evidence" value="ECO:0007669"/>
    <property type="project" value="InterPro"/>
</dbReference>
<gene>
    <name evidence="5" type="ORF">KFK09_019217</name>
</gene>
<dbReference type="GO" id="GO:0008017">
    <property type="term" value="F:microtubule binding"/>
    <property type="evidence" value="ECO:0007669"/>
    <property type="project" value="InterPro"/>
</dbReference>
<organism evidence="5 6">
    <name type="scientific">Dendrobium nobile</name>
    <name type="common">Orchid</name>
    <dbReference type="NCBI Taxonomy" id="94219"/>
    <lineage>
        <taxon>Eukaryota</taxon>
        <taxon>Viridiplantae</taxon>
        <taxon>Streptophyta</taxon>
        <taxon>Embryophyta</taxon>
        <taxon>Tracheophyta</taxon>
        <taxon>Spermatophyta</taxon>
        <taxon>Magnoliopsida</taxon>
        <taxon>Liliopsida</taxon>
        <taxon>Asparagales</taxon>
        <taxon>Orchidaceae</taxon>
        <taxon>Epidendroideae</taxon>
        <taxon>Malaxideae</taxon>
        <taxon>Dendrobiinae</taxon>
        <taxon>Dendrobium</taxon>
    </lineage>
</organism>
<evidence type="ECO:0000256" key="3">
    <source>
        <dbReference type="ARBA" id="ARBA00068507"/>
    </source>
</evidence>
<dbReference type="GO" id="GO:0000278">
    <property type="term" value="P:mitotic cell cycle"/>
    <property type="evidence" value="ECO:0007669"/>
    <property type="project" value="TreeGrafter"/>
</dbReference>
<sequence length="268" mass="30212">MDLREASSSLDTLVSSFNARIMELQELVLARNMPSSSMPDLTAMDSTLTAMESQIQAIKNRLQEERSAIPKAKKLIQLSLHQQKKLHHMLTNMPSGMRENVELSDFGVNASFNLNLISQNTLTEASISKDEVVLVPKEKKGRRPAPRWYVTALELDSLSTYMRGRLTLDKINIAVNEMAAHADANSQLIARDRKKLSDTEWDRALELRDIAMSPEVKGKHFLLEADIKGPGLKLDNTGKATLTVLRHLGRIQEFRIGFHRIMTLLEPQ</sequence>
<dbReference type="GO" id="GO:0051301">
    <property type="term" value="P:cell division"/>
    <property type="evidence" value="ECO:0007669"/>
    <property type="project" value="InterPro"/>
</dbReference>
<dbReference type="EMBL" id="JAGYWB010000013">
    <property type="protein sequence ID" value="KAI0500999.1"/>
    <property type="molecule type" value="Genomic_DNA"/>
</dbReference>
<dbReference type="GO" id="GO:0000940">
    <property type="term" value="C:outer kinetochore"/>
    <property type="evidence" value="ECO:0007669"/>
    <property type="project" value="TreeGrafter"/>
</dbReference>
<evidence type="ECO:0000256" key="1">
    <source>
        <dbReference type="ARBA" id="ARBA00006836"/>
    </source>
</evidence>
<dbReference type="PANTHER" id="PTHR28573">
    <property type="entry name" value="SPINDLE AND KINETOCHORE-ASSOCIATED PROTEIN 1"/>
    <property type="match status" value="1"/>
</dbReference>
<dbReference type="AlphaFoldDB" id="A0A8T3AXG2"/>
<evidence type="ECO:0000313" key="5">
    <source>
        <dbReference type="EMBL" id="KAI0500999.1"/>
    </source>
</evidence>
<dbReference type="GO" id="GO:0072686">
    <property type="term" value="C:mitotic spindle"/>
    <property type="evidence" value="ECO:0007669"/>
    <property type="project" value="TreeGrafter"/>
</dbReference>
<comment type="caution">
    <text evidence="5">The sequence shown here is derived from an EMBL/GenBank/DDBJ whole genome shotgun (WGS) entry which is preliminary data.</text>
</comment>
<dbReference type="Gene3D" id="1.10.10.1890">
    <property type="entry name" value="Ska1 microtubule binding domain-like"/>
    <property type="match status" value="1"/>
</dbReference>
<dbReference type="FunFam" id="1.10.10.1890:FF:000002">
    <property type="entry name" value="Spindle and kinetochore-associated protein 1"/>
    <property type="match status" value="1"/>
</dbReference>
<dbReference type="Proteomes" id="UP000829196">
    <property type="component" value="Unassembled WGS sequence"/>
</dbReference>
<protein>
    <recommendedName>
        <fullName evidence="3">SKA complex subunit 1 homolog</fullName>
    </recommendedName>
    <alternativeName>
        <fullName evidence="4">Spindle and kinetochore-associated protein 1 homolog</fullName>
    </alternativeName>
</protein>
<keyword evidence="2" id="KW-0175">Coiled coil</keyword>
<evidence type="ECO:0000256" key="2">
    <source>
        <dbReference type="ARBA" id="ARBA00023054"/>
    </source>
</evidence>
<comment type="similarity">
    <text evidence="1">Belongs to the SKA1 family.</text>
</comment>
<keyword evidence="6" id="KW-1185">Reference proteome</keyword>
<reference evidence="5" key="1">
    <citation type="journal article" date="2022" name="Front. Genet.">
        <title>Chromosome-Scale Assembly of the Dendrobium nobile Genome Provides Insights Into the Molecular Mechanism of the Biosynthesis of the Medicinal Active Ingredient of Dendrobium.</title>
        <authorList>
            <person name="Xu Q."/>
            <person name="Niu S.-C."/>
            <person name="Li K.-L."/>
            <person name="Zheng P.-J."/>
            <person name="Zhang X.-J."/>
            <person name="Jia Y."/>
            <person name="Liu Y."/>
            <person name="Niu Y.-X."/>
            <person name="Yu L.-H."/>
            <person name="Chen D.-F."/>
            <person name="Zhang G.-Q."/>
        </authorList>
    </citation>
    <scope>NUCLEOTIDE SEQUENCE</scope>
    <source>
        <tissue evidence="5">Leaf</tissue>
    </source>
</reference>
<dbReference type="Pfam" id="PF07160">
    <property type="entry name" value="SKA1"/>
    <property type="match status" value="1"/>
</dbReference>
<dbReference type="OrthoDB" id="5962at2759"/>
<accession>A0A8T3AXG2</accession>
<dbReference type="GO" id="GO:0005876">
    <property type="term" value="C:spindle microtubule"/>
    <property type="evidence" value="ECO:0007669"/>
    <property type="project" value="TreeGrafter"/>
</dbReference>
<dbReference type="InterPro" id="IPR009829">
    <property type="entry name" value="SKA1"/>
</dbReference>
<dbReference type="PANTHER" id="PTHR28573:SF1">
    <property type="entry name" value="SPINDLE AND KINETOCHORE-ASSOCIATED PROTEIN 1"/>
    <property type="match status" value="1"/>
</dbReference>
<evidence type="ECO:0000313" key="6">
    <source>
        <dbReference type="Proteomes" id="UP000829196"/>
    </source>
</evidence>
<dbReference type="GO" id="GO:0031110">
    <property type="term" value="P:regulation of microtubule polymerization or depolymerization"/>
    <property type="evidence" value="ECO:0007669"/>
    <property type="project" value="TreeGrafter"/>
</dbReference>
<dbReference type="InterPro" id="IPR042031">
    <property type="entry name" value="SKA1_MBD_sf"/>
</dbReference>